<protein>
    <recommendedName>
        <fullName evidence="3">Transcriptional regulator, AbiEi antitoxin, Type IV TA system</fullName>
    </recommendedName>
</protein>
<dbReference type="Proteomes" id="UP000034013">
    <property type="component" value="Unassembled WGS sequence"/>
</dbReference>
<reference evidence="1 2" key="1">
    <citation type="journal article" date="2015" name="Nature">
        <title>rRNA introns, odd ribosomes, and small enigmatic genomes across a large radiation of phyla.</title>
        <authorList>
            <person name="Brown C.T."/>
            <person name="Hug L.A."/>
            <person name="Thomas B.C."/>
            <person name="Sharon I."/>
            <person name="Castelle C.J."/>
            <person name="Singh A."/>
            <person name="Wilkins M.J."/>
            <person name="Williams K.H."/>
            <person name="Banfield J.F."/>
        </authorList>
    </citation>
    <scope>NUCLEOTIDE SEQUENCE [LARGE SCALE GENOMIC DNA]</scope>
</reference>
<name>A0A0G0T3T8_9BACT</name>
<evidence type="ECO:0000313" key="2">
    <source>
        <dbReference type="Proteomes" id="UP000034013"/>
    </source>
</evidence>
<evidence type="ECO:0008006" key="3">
    <source>
        <dbReference type="Google" id="ProtNLM"/>
    </source>
</evidence>
<comment type="caution">
    <text evidence="1">The sequence shown here is derived from an EMBL/GenBank/DDBJ whole genome shotgun (WGS) entry which is preliminary data.</text>
</comment>
<organism evidence="1 2">
    <name type="scientific">Candidatus Woesebacteria bacterium GW2011_GWA2_40_7</name>
    <dbReference type="NCBI Taxonomy" id="1618562"/>
    <lineage>
        <taxon>Bacteria</taxon>
        <taxon>Candidatus Woeseibacteriota</taxon>
    </lineage>
</organism>
<gene>
    <name evidence="1" type="ORF">UU16_C0055G0009</name>
</gene>
<dbReference type="AlphaFoldDB" id="A0A0G0T3T8"/>
<sequence length="192" mass="22019">MSFIKDLYKSTNGNQTVFSLVELSNINPDYVGPKLNSAIKYLVKNGDLIRLSKGFYALNRTYSIQEFANKYRSPSYVSLYTVLFESGIVFQPYTSIYLLSKRSETKIINGVNLIYKNIKNDILLNSLGIISGNNISKATPERAICDTIYLLGGQYFDNTRNIDWELIKQINQDVYTNNKIIARWIQENTKLI</sequence>
<dbReference type="EMBL" id="LBZO01000055">
    <property type="protein sequence ID" value="KKR71723.1"/>
    <property type="molecule type" value="Genomic_DNA"/>
</dbReference>
<evidence type="ECO:0000313" key="1">
    <source>
        <dbReference type="EMBL" id="KKR71723.1"/>
    </source>
</evidence>
<accession>A0A0G0T3T8</accession>
<proteinExistence type="predicted"/>